<reference evidence="2" key="1">
    <citation type="submission" date="2018-05" db="EMBL/GenBank/DDBJ databases">
        <authorList>
            <person name="Lanie J.A."/>
            <person name="Ng W.-L."/>
            <person name="Kazmierczak K.M."/>
            <person name="Andrzejewski T.M."/>
            <person name="Davidsen T.M."/>
            <person name="Wayne K.J."/>
            <person name="Tettelin H."/>
            <person name="Glass J.I."/>
            <person name="Rusch D."/>
            <person name="Podicherti R."/>
            <person name="Tsui H.-C.T."/>
            <person name="Winkler M.E."/>
        </authorList>
    </citation>
    <scope>NUCLEOTIDE SEQUENCE</scope>
</reference>
<feature type="domain" description="PpiC" evidence="1">
    <location>
        <begin position="173"/>
        <end position="262"/>
    </location>
</feature>
<proteinExistence type="predicted"/>
<dbReference type="SUPFAM" id="SSF109998">
    <property type="entry name" value="Triger factor/SurA peptide-binding domain-like"/>
    <property type="match status" value="1"/>
</dbReference>
<dbReference type="Gene3D" id="1.10.4030.10">
    <property type="entry name" value="Porin chaperone SurA, peptide-binding domain"/>
    <property type="match status" value="1"/>
</dbReference>
<protein>
    <recommendedName>
        <fullName evidence="1">PpiC domain-containing protein</fullName>
    </recommendedName>
</protein>
<organism evidence="2">
    <name type="scientific">marine metagenome</name>
    <dbReference type="NCBI Taxonomy" id="408172"/>
    <lineage>
        <taxon>unclassified sequences</taxon>
        <taxon>metagenomes</taxon>
        <taxon>ecological metagenomes</taxon>
    </lineage>
</organism>
<dbReference type="Pfam" id="PF13624">
    <property type="entry name" value="SurA_N_3"/>
    <property type="match status" value="1"/>
</dbReference>
<dbReference type="InterPro" id="IPR050245">
    <property type="entry name" value="PrsA_foldase"/>
</dbReference>
<sequence>MRSFFISFIFLYIACSGSENVVEVSNDAVVAEVNGSNITVDKLHDEIQLLMKQFRVANKNALTEEEKLILKTKGLNRIIRNNLLVMEASSSGISLTRDEYEVAFGEAKSGYEGDSFREFLKDVGIPPKLWQTRLKNNLLINKLINTKFKVKLSDDETRARAYYKAHKERFEIGQMVHAFHIMVASEDESKVVRSAIKSQKKSFSELARMYSLAPEAPIGGDLGYFEIDQMPEEFGSIVQLKKNQVSEIIKTPYGYHIFKVVDVKTPRQLSFSESKKNIFEQFARDEQSDNFKKWLMELKNNSNIKINENVLSEVSL</sequence>
<dbReference type="InterPro" id="IPR046357">
    <property type="entry name" value="PPIase_dom_sf"/>
</dbReference>
<gene>
    <name evidence="2" type="ORF">METZ01_LOCUS51939</name>
</gene>
<dbReference type="InterPro" id="IPR000297">
    <property type="entry name" value="PPIase_PpiC"/>
</dbReference>
<dbReference type="SUPFAM" id="SSF54534">
    <property type="entry name" value="FKBP-like"/>
    <property type="match status" value="1"/>
</dbReference>
<evidence type="ECO:0000313" key="2">
    <source>
        <dbReference type="EMBL" id="SUZ99085.1"/>
    </source>
</evidence>
<dbReference type="PANTHER" id="PTHR47245">
    <property type="entry name" value="PEPTIDYLPROLYL ISOMERASE"/>
    <property type="match status" value="1"/>
</dbReference>
<dbReference type="PANTHER" id="PTHR47245:SF2">
    <property type="entry name" value="PEPTIDYL-PROLYL CIS-TRANS ISOMERASE HP_0175-RELATED"/>
    <property type="match status" value="1"/>
</dbReference>
<accession>A0A381S4P9</accession>
<dbReference type="GO" id="GO:0003755">
    <property type="term" value="F:peptidyl-prolyl cis-trans isomerase activity"/>
    <property type="evidence" value="ECO:0007669"/>
    <property type="project" value="InterPro"/>
</dbReference>
<dbReference type="EMBL" id="UINC01002667">
    <property type="protein sequence ID" value="SUZ99085.1"/>
    <property type="molecule type" value="Genomic_DNA"/>
</dbReference>
<dbReference type="Pfam" id="PF00639">
    <property type="entry name" value="Rotamase"/>
    <property type="match status" value="1"/>
</dbReference>
<name>A0A381S4P9_9ZZZZ</name>
<dbReference type="InterPro" id="IPR027304">
    <property type="entry name" value="Trigger_fact/SurA_dom_sf"/>
</dbReference>
<evidence type="ECO:0000259" key="1">
    <source>
        <dbReference type="PROSITE" id="PS50198"/>
    </source>
</evidence>
<dbReference type="Gene3D" id="3.10.50.40">
    <property type="match status" value="1"/>
</dbReference>
<dbReference type="PROSITE" id="PS50198">
    <property type="entry name" value="PPIC_PPIASE_2"/>
    <property type="match status" value="1"/>
</dbReference>
<dbReference type="AlphaFoldDB" id="A0A381S4P9"/>